<evidence type="ECO:0000256" key="1">
    <source>
        <dbReference type="PROSITE-ProRule" id="PRU00175"/>
    </source>
</evidence>
<organism evidence="4 5">
    <name type="scientific">Podospora appendiculata</name>
    <dbReference type="NCBI Taxonomy" id="314037"/>
    <lineage>
        <taxon>Eukaryota</taxon>
        <taxon>Fungi</taxon>
        <taxon>Dikarya</taxon>
        <taxon>Ascomycota</taxon>
        <taxon>Pezizomycotina</taxon>
        <taxon>Sordariomycetes</taxon>
        <taxon>Sordariomycetidae</taxon>
        <taxon>Sordariales</taxon>
        <taxon>Podosporaceae</taxon>
        <taxon>Podospora</taxon>
    </lineage>
</organism>
<keyword evidence="1" id="KW-0479">Metal-binding</keyword>
<dbReference type="EMBL" id="JAULSO010000002">
    <property type="protein sequence ID" value="KAK3688745.1"/>
    <property type="molecule type" value="Genomic_DNA"/>
</dbReference>
<protein>
    <recommendedName>
        <fullName evidence="3">RING-type domain-containing protein</fullName>
    </recommendedName>
</protein>
<name>A0AAE0X9U7_9PEZI</name>
<dbReference type="InterPro" id="IPR013083">
    <property type="entry name" value="Znf_RING/FYVE/PHD"/>
</dbReference>
<dbReference type="PROSITE" id="PS50089">
    <property type="entry name" value="ZF_RING_2"/>
    <property type="match status" value="1"/>
</dbReference>
<sequence length="229" mass="26022">MSSHEGGLHATDPRAWLLGRRPQPSLVTDAKVSDPEDSVQEQKDVDSEKQEEPNVEEQSDSDSDAARPKPPRHEESKWQPIFEYLIKSEESRKSFSIPYAKCPMCLEEIGIPGIPLAFRDCWQEKGGYLPCGHMVCNLCFSSDYATIVTTRTIPRRPHACVVCRTSLAYPVCCHVITPIPIDKWYLQRARRTARLKVKGEWTPPEGDHLPDICQGCTENPGSKEHFLWY</sequence>
<reference evidence="4" key="2">
    <citation type="submission" date="2023-06" db="EMBL/GenBank/DDBJ databases">
        <authorList>
            <consortium name="Lawrence Berkeley National Laboratory"/>
            <person name="Haridas S."/>
            <person name="Hensen N."/>
            <person name="Bonometti L."/>
            <person name="Westerberg I."/>
            <person name="Brannstrom I.O."/>
            <person name="Guillou S."/>
            <person name="Cros-Aarteil S."/>
            <person name="Calhoun S."/>
            <person name="Kuo A."/>
            <person name="Mondo S."/>
            <person name="Pangilinan J."/>
            <person name="Riley R."/>
            <person name="Labutti K."/>
            <person name="Andreopoulos B."/>
            <person name="Lipzen A."/>
            <person name="Chen C."/>
            <person name="Yanf M."/>
            <person name="Daum C."/>
            <person name="Ng V."/>
            <person name="Clum A."/>
            <person name="Steindorff A."/>
            <person name="Ohm R."/>
            <person name="Martin F."/>
            <person name="Silar P."/>
            <person name="Natvig D."/>
            <person name="Lalanne C."/>
            <person name="Gautier V."/>
            <person name="Ament-Velasquez S.L."/>
            <person name="Kruys A."/>
            <person name="Hutchinson M.I."/>
            <person name="Powell A.J."/>
            <person name="Barry K."/>
            <person name="Miller A.N."/>
            <person name="Grigoriev I.V."/>
            <person name="Debuchy R."/>
            <person name="Gladieux P."/>
            <person name="Thoren M.H."/>
            <person name="Johannesson H."/>
        </authorList>
    </citation>
    <scope>NUCLEOTIDE SEQUENCE</scope>
    <source>
        <strain evidence="4">CBS 314.62</strain>
    </source>
</reference>
<gene>
    <name evidence="4" type="ORF">B0T22DRAFT_490364</name>
</gene>
<comment type="caution">
    <text evidence="4">The sequence shown here is derived from an EMBL/GenBank/DDBJ whole genome shotgun (WGS) entry which is preliminary data.</text>
</comment>
<proteinExistence type="predicted"/>
<reference evidence="4" key="1">
    <citation type="journal article" date="2023" name="Mol. Phylogenet. Evol.">
        <title>Genome-scale phylogeny and comparative genomics of the fungal order Sordariales.</title>
        <authorList>
            <person name="Hensen N."/>
            <person name="Bonometti L."/>
            <person name="Westerberg I."/>
            <person name="Brannstrom I.O."/>
            <person name="Guillou S."/>
            <person name="Cros-Aarteil S."/>
            <person name="Calhoun S."/>
            <person name="Haridas S."/>
            <person name="Kuo A."/>
            <person name="Mondo S."/>
            <person name="Pangilinan J."/>
            <person name="Riley R."/>
            <person name="LaButti K."/>
            <person name="Andreopoulos B."/>
            <person name="Lipzen A."/>
            <person name="Chen C."/>
            <person name="Yan M."/>
            <person name="Daum C."/>
            <person name="Ng V."/>
            <person name="Clum A."/>
            <person name="Steindorff A."/>
            <person name="Ohm R.A."/>
            <person name="Martin F."/>
            <person name="Silar P."/>
            <person name="Natvig D.O."/>
            <person name="Lalanne C."/>
            <person name="Gautier V."/>
            <person name="Ament-Velasquez S.L."/>
            <person name="Kruys A."/>
            <person name="Hutchinson M.I."/>
            <person name="Powell A.J."/>
            <person name="Barry K."/>
            <person name="Miller A.N."/>
            <person name="Grigoriev I.V."/>
            <person name="Debuchy R."/>
            <person name="Gladieux P."/>
            <person name="Hiltunen Thoren M."/>
            <person name="Johannesson H."/>
        </authorList>
    </citation>
    <scope>NUCLEOTIDE SEQUENCE</scope>
    <source>
        <strain evidence="4">CBS 314.62</strain>
    </source>
</reference>
<feature type="compositionally biased region" description="Basic and acidic residues" evidence="2">
    <location>
        <begin position="64"/>
        <end position="75"/>
    </location>
</feature>
<feature type="domain" description="RING-type" evidence="3">
    <location>
        <begin position="102"/>
        <end position="164"/>
    </location>
</feature>
<dbReference type="GO" id="GO:0008270">
    <property type="term" value="F:zinc ion binding"/>
    <property type="evidence" value="ECO:0007669"/>
    <property type="project" value="UniProtKB-KW"/>
</dbReference>
<dbReference type="Gene3D" id="3.30.40.10">
    <property type="entry name" value="Zinc/RING finger domain, C3HC4 (zinc finger)"/>
    <property type="match status" value="1"/>
</dbReference>
<evidence type="ECO:0000313" key="4">
    <source>
        <dbReference type="EMBL" id="KAK3688745.1"/>
    </source>
</evidence>
<evidence type="ECO:0000313" key="5">
    <source>
        <dbReference type="Proteomes" id="UP001270362"/>
    </source>
</evidence>
<feature type="compositionally biased region" description="Basic and acidic residues" evidence="2">
    <location>
        <begin position="40"/>
        <end position="52"/>
    </location>
</feature>
<dbReference type="Proteomes" id="UP001270362">
    <property type="component" value="Unassembled WGS sequence"/>
</dbReference>
<dbReference type="AlphaFoldDB" id="A0AAE0X9U7"/>
<evidence type="ECO:0000259" key="3">
    <source>
        <dbReference type="PROSITE" id="PS50089"/>
    </source>
</evidence>
<feature type="compositionally biased region" description="Acidic residues" evidence="2">
    <location>
        <begin position="53"/>
        <end position="63"/>
    </location>
</feature>
<accession>A0AAE0X9U7</accession>
<evidence type="ECO:0000256" key="2">
    <source>
        <dbReference type="SAM" id="MobiDB-lite"/>
    </source>
</evidence>
<keyword evidence="1" id="KW-0863">Zinc-finger</keyword>
<feature type="region of interest" description="Disordered" evidence="2">
    <location>
        <begin position="1"/>
        <end position="75"/>
    </location>
</feature>
<dbReference type="InterPro" id="IPR001841">
    <property type="entry name" value="Znf_RING"/>
</dbReference>
<keyword evidence="5" id="KW-1185">Reference proteome</keyword>
<keyword evidence="1" id="KW-0862">Zinc</keyword>